<dbReference type="AlphaFoldDB" id="A0A9Q1GAN1"/>
<reference evidence="2" key="1">
    <citation type="journal article" date="2023" name="Science">
        <title>Genome structures resolve the early diversification of teleost fishes.</title>
        <authorList>
            <person name="Parey E."/>
            <person name="Louis A."/>
            <person name="Montfort J."/>
            <person name="Bouchez O."/>
            <person name="Roques C."/>
            <person name="Iampietro C."/>
            <person name="Lluch J."/>
            <person name="Castinel A."/>
            <person name="Donnadieu C."/>
            <person name="Desvignes T."/>
            <person name="Floi Bucao C."/>
            <person name="Jouanno E."/>
            <person name="Wen M."/>
            <person name="Mejri S."/>
            <person name="Dirks R."/>
            <person name="Jansen H."/>
            <person name="Henkel C."/>
            <person name="Chen W.J."/>
            <person name="Zahm M."/>
            <person name="Cabau C."/>
            <person name="Klopp C."/>
            <person name="Thompson A.W."/>
            <person name="Robinson-Rechavi M."/>
            <person name="Braasch I."/>
            <person name="Lecointre G."/>
            <person name="Bobe J."/>
            <person name="Postlethwait J.H."/>
            <person name="Berthelot C."/>
            <person name="Roest Crollius H."/>
            <person name="Guiguen Y."/>
        </authorList>
    </citation>
    <scope>NUCLEOTIDE SEQUENCE</scope>
    <source>
        <strain evidence="2">WJC10195</strain>
    </source>
</reference>
<evidence type="ECO:0000256" key="1">
    <source>
        <dbReference type="SAM" id="MobiDB-lite"/>
    </source>
</evidence>
<organism evidence="2 3">
    <name type="scientific">Synaphobranchus kaupii</name>
    <name type="common">Kaup's arrowtooth eel</name>
    <dbReference type="NCBI Taxonomy" id="118154"/>
    <lineage>
        <taxon>Eukaryota</taxon>
        <taxon>Metazoa</taxon>
        <taxon>Chordata</taxon>
        <taxon>Craniata</taxon>
        <taxon>Vertebrata</taxon>
        <taxon>Euteleostomi</taxon>
        <taxon>Actinopterygii</taxon>
        <taxon>Neopterygii</taxon>
        <taxon>Teleostei</taxon>
        <taxon>Anguilliformes</taxon>
        <taxon>Synaphobranchidae</taxon>
        <taxon>Synaphobranchus</taxon>
    </lineage>
</organism>
<feature type="region of interest" description="Disordered" evidence="1">
    <location>
        <begin position="1"/>
        <end position="73"/>
    </location>
</feature>
<feature type="region of interest" description="Disordered" evidence="1">
    <location>
        <begin position="94"/>
        <end position="117"/>
    </location>
</feature>
<proteinExistence type="predicted"/>
<dbReference type="EMBL" id="JAINUF010000001">
    <property type="protein sequence ID" value="KAJ8379742.1"/>
    <property type="molecule type" value="Genomic_DNA"/>
</dbReference>
<feature type="compositionally biased region" description="Basic and acidic residues" evidence="1">
    <location>
        <begin position="49"/>
        <end position="58"/>
    </location>
</feature>
<sequence length="117" mass="13024">MQFSTESPKEGEFERRALSRAPVGVDGDASINLTLRRRRTSPPQAGENLTERGSDLGPRRRASPLPSPPSRVRLRPARAINDDTVCQLHPTHPKVRTCINHPRGRRPSLSSEKKVLS</sequence>
<evidence type="ECO:0000313" key="3">
    <source>
        <dbReference type="Proteomes" id="UP001152622"/>
    </source>
</evidence>
<dbReference type="Proteomes" id="UP001152622">
    <property type="component" value="Chromosome 1"/>
</dbReference>
<comment type="caution">
    <text evidence="2">The sequence shown here is derived from an EMBL/GenBank/DDBJ whole genome shotgun (WGS) entry which is preliminary data.</text>
</comment>
<protein>
    <submittedName>
        <fullName evidence="2">Uncharacterized protein</fullName>
    </submittedName>
</protein>
<evidence type="ECO:0000313" key="2">
    <source>
        <dbReference type="EMBL" id="KAJ8379742.1"/>
    </source>
</evidence>
<keyword evidence="3" id="KW-1185">Reference proteome</keyword>
<accession>A0A9Q1GAN1</accession>
<feature type="compositionally biased region" description="Basic and acidic residues" evidence="1">
    <location>
        <begin position="7"/>
        <end position="17"/>
    </location>
</feature>
<gene>
    <name evidence="2" type="ORF">SKAU_G00005200</name>
</gene>
<name>A0A9Q1GAN1_SYNKA</name>